<keyword evidence="3 5" id="KW-0819">tRNA processing</keyword>
<evidence type="ECO:0000256" key="5">
    <source>
        <dbReference type="HAMAP-Rule" id="MF_01080"/>
    </source>
</evidence>
<feature type="domain" description="Pseudouridine synthase II N-terminal" evidence="6">
    <location>
        <begin position="22"/>
        <end position="170"/>
    </location>
</feature>
<proteinExistence type="inferred from homology"/>
<protein>
    <recommendedName>
        <fullName evidence="5">tRNA pseudouridine synthase B</fullName>
        <ecNumber evidence="5">5.4.99.25</ecNumber>
    </recommendedName>
    <alternativeName>
        <fullName evidence="5">tRNA pseudouridine(55) synthase</fullName>
        <shortName evidence="5">Psi55 synthase</shortName>
    </alternativeName>
    <alternativeName>
        <fullName evidence="5">tRNA pseudouridylate synthase</fullName>
    </alternativeName>
    <alternativeName>
        <fullName evidence="5">tRNA-uridine isomerase</fullName>
    </alternativeName>
</protein>
<dbReference type="InterPro" id="IPR020103">
    <property type="entry name" value="PsdUridine_synth_cat_dom_sf"/>
</dbReference>
<feature type="active site" description="Nucleophile" evidence="5">
    <location>
        <position position="36"/>
    </location>
</feature>
<dbReference type="RefSeq" id="WP_223644652.1">
    <property type="nucleotide sequence ID" value="NZ_JAIQBY010000015.1"/>
</dbReference>
<keyword evidence="8" id="KW-1185">Reference proteome</keyword>
<name>A0A953NCR1_9MOLU</name>
<reference evidence="7 8" key="1">
    <citation type="submission" date="2021-09" db="EMBL/GenBank/DDBJ databases">
        <title>WGS of Mycoplasma sp. Zaradi2 strains.</title>
        <authorList>
            <person name="Spergser J."/>
        </authorList>
    </citation>
    <scope>NUCLEOTIDE SEQUENCE [LARGE SCALE GENOMIC DNA]</scope>
    <source>
        <strain evidence="7 8">1331</strain>
    </source>
</reference>
<dbReference type="CDD" id="cd02573">
    <property type="entry name" value="PseudoU_synth_EcTruB"/>
    <property type="match status" value="1"/>
</dbReference>
<comment type="catalytic activity">
    <reaction evidence="1 5">
        <text>uridine(55) in tRNA = pseudouridine(55) in tRNA</text>
        <dbReference type="Rhea" id="RHEA:42532"/>
        <dbReference type="Rhea" id="RHEA-COMP:10101"/>
        <dbReference type="Rhea" id="RHEA-COMP:10102"/>
        <dbReference type="ChEBI" id="CHEBI:65314"/>
        <dbReference type="ChEBI" id="CHEBI:65315"/>
        <dbReference type="EC" id="5.4.99.25"/>
    </reaction>
</comment>
<keyword evidence="4 5" id="KW-0413">Isomerase</keyword>
<evidence type="ECO:0000256" key="1">
    <source>
        <dbReference type="ARBA" id="ARBA00000385"/>
    </source>
</evidence>
<evidence type="ECO:0000256" key="3">
    <source>
        <dbReference type="ARBA" id="ARBA00022694"/>
    </source>
</evidence>
<evidence type="ECO:0000313" key="7">
    <source>
        <dbReference type="EMBL" id="MBZ4195456.1"/>
    </source>
</evidence>
<evidence type="ECO:0000259" key="6">
    <source>
        <dbReference type="Pfam" id="PF01509"/>
    </source>
</evidence>
<dbReference type="Pfam" id="PF01509">
    <property type="entry name" value="TruB_N"/>
    <property type="match status" value="1"/>
</dbReference>
<evidence type="ECO:0000313" key="8">
    <source>
        <dbReference type="Proteomes" id="UP000772186"/>
    </source>
</evidence>
<dbReference type="InterPro" id="IPR002501">
    <property type="entry name" value="PsdUridine_synth_N"/>
</dbReference>
<comment type="similarity">
    <text evidence="2 5">Belongs to the pseudouridine synthase TruB family. Type 1 subfamily.</text>
</comment>
<dbReference type="PANTHER" id="PTHR13767">
    <property type="entry name" value="TRNA-PSEUDOURIDINE SYNTHASE"/>
    <property type="match status" value="1"/>
</dbReference>
<dbReference type="AlphaFoldDB" id="A0A953NCR1"/>
<dbReference type="EMBL" id="JAIQBY010000015">
    <property type="protein sequence ID" value="MBZ4195456.1"/>
    <property type="molecule type" value="Genomic_DNA"/>
</dbReference>
<dbReference type="GO" id="GO:0160148">
    <property type="term" value="F:tRNA pseudouridine(55) synthase activity"/>
    <property type="evidence" value="ECO:0007669"/>
    <property type="project" value="UniProtKB-EC"/>
</dbReference>
<dbReference type="NCBIfam" id="TIGR00431">
    <property type="entry name" value="TruB"/>
    <property type="match status" value="1"/>
</dbReference>
<comment type="function">
    <text evidence="5">Responsible for synthesis of pseudouridine from uracil-55 in the psi GC loop of transfer RNAs.</text>
</comment>
<gene>
    <name evidence="5 7" type="primary">truB</name>
    <name evidence="7" type="ORF">LAD73_01820</name>
</gene>
<accession>A0A953NCR1</accession>
<dbReference type="EC" id="5.4.99.25" evidence="5"/>
<organism evidence="7 8">
    <name type="scientific">Mycoplasma tauri</name>
    <dbReference type="NCBI Taxonomy" id="547987"/>
    <lineage>
        <taxon>Bacteria</taxon>
        <taxon>Bacillati</taxon>
        <taxon>Mycoplasmatota</taxon>
        <taxon>Mollicutes</taxon>
        <taxon>Mycoplasmataceae</taxon>
        <taxon>Mycoplasma</taxon>
    </lineage>
</organism>
<dbReference type="SUPFAM" id="SSF55120">
    <property type="entry name" value="Pseudouridine synthase"/>
    <property type="match status" value="1"/>
</dbReference>
<dbReference type="Proteomes" id="UP000772186">
    <property type="component" value="Unassembled WGS sequence"/>
</dbReference>
<dbReference type="PANTHER" id="PTHR13767:SF2">
    <property type="entry name" value="PSEUDOURIDYLATE SYNTHASE TRUB1"/>
    <property type="match status" value="1"/>
</dbReference>
<dbReference type="Gene3D" id="3.30.2350.10">
    <property type="entry name" value="Pseudouridine synthase"/>
    <property type="match status" value="1"/>
</dbReference>
<comment type="caution">
    <text evidence="7">The sequence shown here is derived from an EMBL/GenBank/DDBJ whole genome shotgun (WGS) entry which is preliminary data.</text>
</comment>
<sequence>MFYLLNKSKGESSFSSIRKFSKKINAKKVGHTGTLDPLATGLLLVATEDDTKLIQFICHEDKTYRTLIQFGQQTDTFDSEGTVINTSKYKINDHDINKIKSWLENQKFQIPPIYSAKKINGVKSYDLARKGKEVSLKPQEIKIIDSKIIEFNYESQTLWLELKVSKGTYIRSIVNDLGIFLNSYAYMKELVRTAIGNLSLDNLEENEYTKIDSKMLFNIPFFEPNEKQTKDLINGKIIKNDKGLLNGDYLLINKKIIWGIITIKNEHIKVRKIFGSKIKELKYG</sequence>
<dbReference type="GO" id="GO:1990481">
    <property type="term" value="P:mRNA pseudouridine synthesis"/>
    <property type="evidence" value="ECO:0007669"/>
    <property type="project" value="TreeGrafter"/>
</dbReference>
<evidence type="ECO:0000256" key="2">
    <source>
        <dbReference type="ARBA" id="ARBA00005642"/>
    </source>
</evidence>
<dbReference type="GO" id="GO:0031119">
    <property type="term" value="P:tRNA pseudouridine synthesis"/>
    <property type="evidence" value="ECO:0007669"/>
    <property type="project" value="UniProtKB-UniRule"/>
</dbReference>
<dbReference type="HAMAP" id="MF_01080">
    <property type="entry name" value="TruB_bact"/>
    <property type="match status" value="1"/>
</dbReference>
<dbReference type="GO" id="GO:0003723">
    <property type="term" value="F:RNA binding"/>
    <property type="evidence" value="ECO:0007669"/>
    <property type="project" value="InterPro"/>
</dbReference>
<dbReference type="InterPro" id="IPR014780">
    <property type="entry name" value="tRNA_psdUridine_synth_TruB"/>
</dbReference>
<evidence type="ECO:0000256" key="4">
    <source>
        <dbReference type="ARBA" id="ARBA00023235"/>
    </source>
</evidence>